<dbReference type="Pfam" id="PF02624">
    <property type="entry name" value="YcaO"/>
    <property type="match status" value="1"/>
</dbReference>
<evidence type="ECO:0000259" key="2">
    <source>
        <dbReference type="PROSITE" id="PS51664"/>
    </source>
</evidence>
<comment type="caution">
    <text evidence="3">The sequence shown here is derived from an EMBL/GenBank/DDBJ whole genome shotgun (WGS) entry which is preliminary data.</text>
</comment>
<dbReference type="OrthoDB" id="109999at2"/>
<keyword evidence="4" id="KW-1185">Reference proteome</keyword>
<dbReference type="RefSeq" id="WP_130510122.1">
    <property type="nucleotide sequence ID" value="NZ_SHKY01000001.1"/>
</dbReference>
<evidence type="ECO:0000256" key="1">
    <source>
        <dbReference type="SAM" id="MobiDB-lite"/>
    </source>
</evidence>
<gene>
    <name evidence="3" type="ORF">EV385_3166</name>
</gene>
<dbReference type="AlphaFoldDB" id="A0A4Q7ZL86"/>
<evidence type="ECO:0000313" key="4">
    <source>
        <dbReference type="Proteomes" id="UP000292564"/>
    </source>
</evidence>
<dbReference type="EMBL" id="SHKY01000001">
    <property type="protein sequence ID" value="RZU51351.1"/>
    <property type="molecule type" value="Genomic_DNA"/>
</dbReference>
<feature type="compositionally biased region" description="Basic and acidic residues" evidence="1">
    <location>
        <begin position="9"/>
        <end position="20"/>
    </location>
</feature>
<keyword evidence="3" id="KW-0808">Transferase</keyword>
<evidence type="ECO:0000313" key="3">
    <source>
        <dbReference type="EMBL" id="RZU51351.1"/>
    </source>
</evidence>
<keyword evidence="3" id="KW-0689">Ribosomal protein</keyword>
<dbReference type="GO" id="GO:0005840">
    <property type="term" value="C:ribosome"/>
    <property type="evidence" value="ECO:0007669"/>
    <property type="project" value="UniProtKB-KW"/>
</dbReference>
<dbReference type="PANTHER" id="PTHR37809">
    <property type="entry name" value="RIBOSOMAL PROTEIN S12 METHYLTHIOTRANSFERASE ACCESSORY FACTOR YCAO"/>
    <property type="match status" value="1"/>
</dbReference>
<feature type="region of interest" description="Disordered" evidence="1">
    <location>
        <begin position="1"/>
        <end position="20"/>
    </location>
</feature>
<dbReference type="NCBIfam" id="TIGR00702">
    <property type="entry name" value="YcaO-type kinase domain"/>
    <property type="match status" value="1"/>
</dbReference>
<proteinExistence type="predicted"/>
<dbReference type="PROSITE" id="PS51664">
    <property type="entry name" value="YCAO"/>
    <property type="match status" value="1"/>
</dbReference>
<sequence length="388" mass="41619">MSVPVRHGQSADRKVFRDGTHRVRTPEETWNIIAPRFGHYGITRIADVTGLDVIGIPVAMAVRPLAQSLSVAQGKGQTMLLAKVSAAMESVEHWHAEHATPAVCAKTVPGRELHLPYALSSLDSEHGCLVTDRTPLDWARATGIVTGRTVPVPLDLVCMARPGRRRWKLTGFKLTSNGLAAGNSVPEAALHALYEVIERDAVQGWPTANPVRSVDPESIDDPGCAALVAKLRSAGVLFEIGYVPSRFRVPCLAVWIWSDDFPVTCLGFGAHLTPAVALSRALTEAAQSRLTAITGSREDLPPVYQQARLGAGERPFTAAATMTWAQVTSDVDDAADLTEELKHLSTTVATVAGCEPLLVDLSTEDDFAVLKVIVPGTGSDLHRFHAPS</sequence>
<dbReference type="Proteomes" id="UP000292564">
    <property type="component" value="Unassembled WGS sequence"/>
</dbReference>
<reference evidence="3 4" key="1">
    <citation type="submission" date="2019-02" db="EMBL/GenBank/DDBJ databases">
        <title>Sequencing the genomes of 1000 actinobacteria strains.</title>
        <authorList>
            <person name="Klenk H.-P."/>
        </authorList>
    </citation>
    <scope>NUCLEOTIDE SEQUENCE [LARGE SCALE GENOMIC DNA]</scope>
    <source>
        <strain evidence="3 4">DSM 45162</strain>
    </source>
</reference>
<dbReference type="GO" id="GO:0016740">
    <property type="term" value="F:transferase activity"/>
    <property type="evidence" value="ECO:0007669"/>
    <property type="project" value="UniProtKB-KW"/>
</dbReference>
<protein>
    <submittedName>
        <fullName evidence="3">Ribosomal protein S12 methylthiotransferase accessory factor</fullName>
    </submittedName>
</protein>
<keyword evidence="3" id="KW-0687">Ribonucleoprotein</keyword>
<dbReference type="PANTHER" id="PTHR37809:SF1">
    <property type="entry name" value="RIBOSOMAL PROTEIN S12 METHYLTHIOTRANSFERASE ACCESSORY FACTOR YCAO"/>
    <property type="match status" value="1"/>
</dbReference>
<accession>A0A4Q7ZL86</accession>
<organism evidence="3 4">
    <name type="scientific">Krasilnikovia cinnamomea</name>
    <dbReference type="NCBI Taxonomy" id="349313"/>
    <lineage>
        <taxon>Bacteria</taxon>
        <taxon>Bacillati</taxon>
        <taxon>Actinomycetota</taxon>
        <taxon>Actinomycetes</taxon>
        <taxon>Micromonosporales</taxon>
        <taxon>Micromonosporaceae</taxon>
        <taxon>Krasilnikovia</taxon>
    </lineage>
</organism>
<name>A0A4Q7ZL86_9ACTN</name>
<dbReference type="InterPro" id="IPR003776">
    <property type="entry name" value="YcaO-like_dom"/>
</dbReference>
<feature type="domain" description="YcaO" evidence="2">
    <location>
        <begin position="74"/>
        <end position="388"/>
    </location>
</feature>
<dbReference type="Gene3D" id="3.30.160.660">
    <property type="match status" value="1"/>
</dbReference>